<keyword evidence="9" id="KW-0676">Redox-active center</keyword>
<dbReference type="InterPro" id="IPR006084">
    <property type="entry name" value="XPG/Rad2"/>
</dbReference>
<feature type="domain" description="Thioredoxin" evidence="12">
    <location>
        <begin position="878"/>
        <end position="997"/>
    </location>
</feature>
<dbReference type="SUPFAM" id="SSF47933">
    <property type="entry name" value="ERP29 C domain-like"/>
    <property type="match status" value="1"/>
</dbReference>
<gene>
    <name evidence="13" type="ORF">ATEIFO6365_0002015100</name>
</gene>
<dbReference type="InterPro" id="IPR051063">
    <property type="entry name" value="PDI"/>
</dbReference>
<dbReference type="Pfam" id="PF07749">
    <property type="entry name" value="ERp29"/>
    <property type="match status" value="1"/>
</dbReference>
<evidence type="ECO:0000256" key="5">
    <source>
        <dbReference type="ARBA" id="ARBA00022737"/>
    </source>
</evidence>
<sequence>MPIRPLDDWLASRHSSLPLSALKGAVVGIDASHYISQHLLHHSTREPLLVALGGFPFALKSNIERELRLFKELGIATLFVFNGLDFGTKNQRPHVSPESVRAFEQAWDLYDQQQADQVVDAFSGAGTPRPETLYRFLQRILRQNGVDYLVAPYSAAAQLSYLAKGTTPLVDAICGPTEVLLFDVDKLITRIDIDPAQFHWVTKQTCQEELTRLSNEQFLDFCLLLGSSFLPTFPAFENPQFPGKFTLQHALQMFNLGGRSALSLCAQFEDNPRVLDLQYTDRYKRALMTVKHHVYMDEEGRVGPMDPENTSNDMHELIGQRLPEELYFYLSKGVLGPDVPNYLTSGEVLVSLPLGVEDTEIYRHVAGSALTPIRTQAICLLSNSLHRFYQTKVINVRTWYDEKSDSSINLKTIPSVKESITPWKIRSNQLPDSLKKLQESCGLFKFAVLSLKDSDFASKSLKARESQPLSSQDEILANVFWRFLQLRGYIDEKTHQLTQWGACLEQALSVLDPSDTLEEATFLAIEMLRFGLLNSKQWFSHVSGGPMRGSDEDKSFNMLVSRVACIAKLQHKSIGYSGPLSRQLLCYRSLISEVRSALRNLIEVVLTGLLLSGDADRERSDWNDLSIRLPFIDDNDCGLGIAVRTYLDDLPLQADPLSAEARAEVKSKGKEWFQHSDSFTGNLDMAFKLWDAVYKGTQHAGKEFKESKTFEAANAWLADRRKTKLTYSIQFNYIPLEPTLVYTMARLSFLLVSCLTLLVGIASAASAVVDLIPKNFDKVVLQSGKPALVEFFAPWCGHCKNLAPVYEELGQAFAHAEDKVTVGKVDADEHRELGKRFGIQGFPTLKWFDGKSDTPEDYKGGRDLESLSAFITEKTGVRPRGPKKEPSKVEMLTDSSFKSTIGGDKDVLVAFTAPWCGHCKSLAPTWETLANDFALESDVVIAKVDAEAENARATAKEQGVTGYPTIKFFPKGSTDGIAYSGARSEEAFIDFLNEKTGTNRAPGGGLNEKAGTVTALDELVARYTSSENFSELVAEVSKAAKGLQDKYAQYYVKVAQKLADNHEYAQKEFARLSKILKKGGSAPEKVDDLISRSNVLRRFLGDKKAQKDEL</sequence>
<evidence type="ECO:0000256" key="10">
    <source>
        <dbReference type="ARBA" id="ARBA00024023"/>
    </source>
</evidence>
<evidence type="ECO:0000256" key="1">
    <source>
        <dbReference type="ARBA" id="ARBA00001182"/>
    </source>
</evidence>
<proteinExistence type="inferred from homology"/>
<dbReference type="CDD" id="cd00238">
    <property type="entry name" value="ERp29c"/>
    <property type="match status" value="1"/>
</dbReference>
<dbReference type="OrthoDB" id="17262at2759"/>
<dbReference type="InterPro" id="IPR005788">
    <property type="entry name" value="PDI_thioredoxin-like_dom"/>
</dbReference>
<dbReference type="SUPFAM" id="SSF88723">
    <property type="entry name" value="PIN domain-like"/>
    <property type="match status" value="1"/>
</dbReference>
<dbReference type="InterPro" id="IPR006085">
    <property type="entry name" value="XPG_DNA_repair_N"/>
</dbReference>
<dbReference type="EMBL" id="BLJY01000002">
    <property type="protein sequence ID" value="GFF13041.1"/>
    <property type="molecule type" value="Genomic_DNA"/>
</dbReference>
<evidence type="ECO:0000313" key="13">
    <source>
        <dbReference type="EMBL" id="GFF13041.1"/>
    </source>
</evidence>
<dbReference type="GO" id="GO:0003756">
    <property type="term" value="F:protein disulfide isomerase activity"/>
    <property type="evidence" value="ECO:0007669"/>
    <property type="project" value="UniProtKB-EC"/>
</dbReference>
<dbReference type="VEuPathDB" id="FungiDB:ATEG_02049"/>
<keyword evidence="6" id="KW-0810">Translation regulation</keyword>
<keyword evidence="8" id="KW-0413">Isomerase</keyword>
<keyword evidence="7" id="KW-1015">Disulfide bond</keyword>
<evidence type="ECO:0000256" key="4">
    <source>
        <dbReference type="ARBA" id="ARBA00022729"/>
    </source>
</evidence>
<dbReference type="InterPro" id="IPR029060">
    <property type="entry name" value="PIN-like_dom_sf"/>
</dbReference>
<organism evidence="13 14">
    <name type="scientific">Aspergillus terreus</name>
    <dbReference type="NCBI Taxonomy" id="33178"/>
    <lineage>
        <taxon>Eukaryota</taxon>
        <taxon>Fungi</taxon>
        <taxon>Dikarya</taxon>
        <taxon>Ascomycota</taxon>
        <taxon>Pezizomycotina</taxon>
        <taxon>Eurotiomycetes</taxon>
        <taxon>Eurotiomycetidae</taxon>
        <taxon>Eurotiales</taxon>
        <taxon>Aspergillaceae</taxon>
        <taxon>Aspergillus</taxon>
        <taxon>Aspergillus subgen. Circumdati</taxon>
    </lineage>
</organism>
<dbReference type="GO" id="GO:0006417">
    <property type="term" value="P:regulation of translation"/>
    <property type="evidence" value="ECO:0007669"/>
    <property type="project" value="UniProtKB-KW"/>
</dbReference>
<dbReference type="PANTHER" id="PTHR45672">
    <property type="entry name" value="PROTEIN DISULFIDE-ISOMERASE C17H9.14C-RELATED"/>
    <property type="match status" value="1"/>
</dbReference>
<dbReference type="Pfam" id="PF12247">
    <property type="entry name" value="MKT1_N"/>
    <property type="match status" value="1"/>
</dbReference>
<name>A0A5M3YTL8_ASPTE</name>
<dbReference type="CDD" id="cd09858">
    <property type="entry name" value="PIN_MKT1"/>
    <property type="match status" value="1"/>
</dbReference>
<dbReference type="InterPro" id="IPR036249">
    <property type="entry name" value="Thioredoxin-like_sf"/>
</dbReference>
<dbReference type="InterPro" id="IPR036356">
    <property type="entry name" value="ERp29_C_sf"/>
</dbReference>
<dbReference type="CDD" id="cd02998">
    <property type="entry name" value="PDI_a_ERp38"/>
    <property type="match status" value="2"/>
</dbReference>
<comment type="caution">
    <text evidence="13">The sequence shown here is derived from an EMBL/GenBank/DDBJ whole genome shotgun (WGS) entry which is preliminary data.</text>
</comment>
<dbReference type="PRINTS" id="PR00853">
    <property type="entry name" value="XPGRADSUPER"/>
</dbReference>
<dbReference type="Gene3D" id="3.40.30.10">
    <property type="entry name" value="Glutaredoxin"/>
    <property type="match status" value="2"/>
</dbReference>
<dbReference type="NCBIfam" id="TIGR01126">
    <property type="entry name" value="pdi_dom"/>
    <property type="match status" value="2"/>
</dbReference>
<dbReference type="GO" id="GO:0004518">
    <property type="term" value="F:nuclease activity"/>
    <property type="evidence" value="ECO:0007669"/>
    <property type="project" value="InterPro"/>
</dbReference>
<dbReference type="InterPro" id="IPR011679">
    <property type="entry name" value="ERp29_C"/>
</dbReference>
<dbReference type="Pfam" id="PF12246">
    <property type="entry name" value="MKT1_C"/>
    <property type="match status" value="1"/>
</dbReference>
<comment type="similarity">
    <text evidence="10">Belongs to the XPG/RAD2 endonuclease family.</text>
</comment>
<reference evidence="13 14" key="1">
    <citation type="submission" date="2020-01" db="EMBL/GenBank/DDBJ databases">
        <title>Aspergillus terreus IFO 6365 whole genome shotgun sequence.</title>
        <authorList>
            <person name="Kanamasa S."/>
            <person name="Takahashi H."/>
        </authorList>
    </citation>
    <scope>NUCLEOTIDE SEQUENCE [LARGE SCALE GENOMIC DNA]</scope>
    <source>
        <strain evidence="13 14">IFO 6365</strain>
    </source>
</reference>
<evidence type="ECO:0000256" key="6">
    <source>
        <dbReference type="ARBA" id="ARBA00022845"/>
    </source>
</evidence>
<dbReference type="Gene3D" id="1.20.1150.12">
    <property type="entry name" value="Endoplasmic reticulum resident protein 29, C-terminal domain"/>
    <property type="match status" value="1"/>
</dbReference>
<dbReference type="Proteomes" id="UP000452235">
    <property type="component" value="Unassembled WGS sequence"/>
</dbReference>
<dbReference type="Pfam" id="PF00085">
    <property type="entry name" value="Thioredoxin"/>
    <property type="match status" value="2"/>
</dbReference>
<dbReference type="InterPro" id="IPR017937">
    <property type="entry name" value="Thioredoxin_CS"/>
</dbReference>
<comment type="similarity">
    <text evidence="2 11">Belongs to the protein disulfide isomerase family.</text>
</comment>
<evidence type="ECO:0000256" key="11">
    <source>
        <dbReference type="RuleBase" id="RU004208"/>
    </source>
</evidence>
<protein>
    <recommendedName>
        <fullName evidence="3">protein disulfide-isomerase</fullName>
        <ecNumber evidence="3">5.3.4.1</ecNumber>
    </recommendedName>
</protein>
<feature type="domain" description="Thioredoxin" evidence="12">
    <location>
        <begin position="757"/>
        <end position="876"/>
    </location>
</feature>
<dbReference type="FunFam" id="3.40.30.10:FF:000032">
    <property type="entry name" value="Protein disulfide-isomerase A6 homolog"/>
    <property type="match status" value="1"/>
</dbReference>
<dbReference type="InterPro" id="IPR022039">
    <property type="entry name" value="MKT1_C"/>
</dbReference>
<comment type="catalytic activity">
    <reaction evidence="1">
        <text>Catalyzes the rearrangement of -S-S- bonds in proteins.</text>
        <dbReference type="EC" id="5.3.4.1"/>
    </reaction>
</comment>
<dbReference type="InterPro" id="IPR037314">
    <property type="entry name" value="MKT1_H3TH"/>
</dbReference>
<evidence type="ECO:0000256" key="8">
    <source>
        <dbReference type="ARBA" id="ARBA00023235"/>
    </source>
</evidence>
<evidence type="ECO:0000256" key="9">
    <source>
        <dbReference type="ARBA" id="ARBA00023284"/>
    </source>
</evidence>
<dbReference type="InterPro" id="IPR013766">
    <property type="entry name" value="Thioredoxin_domain"/>
</dbReference>
<dbReference type="SUPFAM" id="SSF52833">
    <property type="entry name" value="Thioredoxin-like"/>
    <property type="match status" value="2"/>
</dbReference>
<dbReference type="Gene3D" id="3.40.50.1010">
    <property type="entry name" value="5'-nuclease"/>
    <property type="match status" value="1"/>
</dbReference>
<dbReference type="GO" id="GO:0006457">
    <property type="term" value="P:protein folding"/>
    <property type="evidence" value="ECO:0007669"/>
    <property type="project" value="TreeGrafter"/>
</dbReference>
<dbReference type="PANTHER" id="PTHR45672:SF11">
    <property type="entry name" value="PROTEIN DISULFIDE-ISOMERASE C17H9.14C"/>
    <property type="match status" value="1"/>
</dbReference>
<evidence type="ECO:0000313" key="14">
    <source>
        <dbReference type="Proteomes" id="UP000452235"/>
    </source>
</evidence>
<evidence type="ECO:0000256" key="7">
    <source>
        <dbReference type="ARBA" id="ARBA00023157"/>
    </source>
</evidence>
<keyword evidence="5" id="KW-0677">Repeat</keyword>
<dbReference type="CDD" id="cd09902">
    <property type="entry name" value="H3TH_MKT1"/>
    <property type="match status" value="1"/>
</dbReference>
<evidence type="ECO:0000256" key="3">
    <source>
        <dbReference type="ARBA" id="ARBA00012723"/>
    </source>
</evidence>
<dbReference type="SMART" id="SM00485">
    <property type="entry name" value="XPGN"/>
    <property type="match status" value="1"/>
</dbReference>
<dbReference type="EC" id="5.3.4.1" evidence="3"/>
<dbReference type="GO" id="GO:0005783">
    <property type="term" value="C:endoplasmic reticulum"/>
    <property type="evidence" value="ECO:0007669"/>
    <property type="project" value="InterPro"/>
</dbReference>
<keyword evidence="14" id="KW-1185">Reference proteome</keyword>
<accession>A0A5M3YTL8</accession>
<dbReference type="InterPro" id="IPR022040">
    <property type="entry name" value="MKT1_N"/>
</dbReference>
<keyword evidence="4" id="KW-0732">Signal</keyword>
<dbReference type="PROSITE" id="PS51352">
    <property type="entry name" value="THIOREDOXIN_2"/>
    <property type="match status" value="2"/>
</dbReference>
<evidence type="ECO:0000259" key="12">
    <source>
        <dbReference type="PROSITE" id="PS51352"/>
    </source>
</evidence>
<dbReference type="Pfam" id="PF00752">
    <property type="entry name" value="XPG_N"/>
    <property type="match status" value="1"/>
</dbReference>
<dbReference type="VEuPathDB" id="FungiDB:ATEG_02048"/>
<dbReference type="PROSITE" id="PS00194">
    <property type="entry name" value="THIOREDOXIN_1"/>
    <property type="match status" value="2"/>
</dbReference>
<evidence type="ECO:0000256" key="2">
    <source>
        <dbReference type="ARBA" id="ARBA00006347"/>
    </source>
</evidence>
<dbReference type="AlphaFoldDB" id="A0A5M3YTL8"/>